<evidence type="ECO:0000259" key="2">
    <source>
        <dbReference type="SMART" id="SM00974"/>
    </source>
</evidence>
<feature type="domain" description="Bacteriophage T5 Orf172 DNA-binding" evidence="2">
    <location>
        <begin position="169"/>
        <end position="257"/>
    </location>
</feature>
<dbReference type="PANTHER" id="PTHR28094">
    <property type="entry name" value="MEIOTICALLY UP-REGULATED GENE 113 PROTEIN"/>
    <property type="match status" value="1"/>
</dbReference>
<dbReference type="RefSeq" id="XP_051359187.1">
    <property type="nucleotide sequence ID" value="XM_051509834.1"/>
</dbReference>
<protein>
    <recommendedName>
        <fullName evidence="2">Bacteriophage T5 Orf172 DNA-binding domain-containing protein</fullName>
    </recommendedName>
</protein>
<dbReference type="SMART" id="SM00974">
    <property type="entry name" value="T5orf172"/>
    <property type="match status" value="1"/>
</dbReference>
<dbReference type="GeneID" id="75829839"/>
<dbReference type="Pfam" id="PF10544">
    <property type="entry name" value="T5orf172"/>
    <property type="match status" value="1"/>
</dbReference>
<organism evidence="3 4">
    <name type="scientific">Emericellopsis cladophorae</name>
    <dbReference type="NCBI Taxonomy" id="2686198"/>
    <lineage>
        <taxon>Eukaryota</taxon>
        <taxon>Fungi</taxon>
        <taxon>Dikarya</taxon>
        <taxon>Ascomycota</taxon>
        <taxon>Pezizomycotina</taxon>
        <taxon>Sordariomycetes</taxon>
        <taxon>Hypocreomycetidae</taxon>
        <taxon>Hypocreales</taxon>
        <taxon>Bionectriaceae</taxon>
        <taxon>Emericellopsis</taxon>
    </lineage>
</organism>
<dbReference type="PANTHER" id="PTHR28094:SF1">
    <property type="entry name" value="MEIOTICALLY UP-REGULATED GENE 113 PROTEIN"/>
    <property type="match status" value="1"/>
</dbReference>
<dbReference type="OrthoDB" id="3511049at2759"/>
<keyword evidence="4" id="KW-1185">Reference proteome</keyword>
<reference evidence="3" key="2">
    <citation type="submission" date="2022-07" db="EMBL/GenBank/DDBJ databases">
        <authorList>
            <person name="Goncalves M.F.M."/>
            <person name="Hilario S."/>
            <person name="Van De Peer Y."/>
            <person name="Esteves A.C."/>
            <person name="Alves A."/>
        </authorList>
    </citation>
    <scope>NUCLEOTIDE SEQUENCE</scope>
    <source>
        <strain evidence="3">MUM 19.33</strain>
    </source>
</reference>
<name>A0A9P9XV15_9HYPO</name>
<feature type="compositionally biased region" description="Basic and acidic residues" evidence="1">
    <location>
        <begin position="361"/>
        <end position="371"/>
    </location>
</feature>
<dbReference type="InterPro" id="IPR053006">
    <property type="entry name" value="Meiosis_regulatory"/>
</dbReference>
<accession>A0A9P9XV15</accession>
<dbReference type="Proteomes" id="UP001055219">
    <property type="component" value="Unassembled WGS sequence"/>
</dbReference>
<comment type="caution">
    <text evidence="3">The sequence shown here is derived from an EMBL/GenBank/DDBJ whole genome shotgun (WGS) entry which is preliminary data.</text>
</comment>
<feature type="compositionally biased region" description="Basic and acidic residues" evidence="1">
    <location>
        <begin position="313"/>
        <end position="352"/>
    </location>
</feature>
<sequence length="371" mass="43362">MATLPTPAQFPSLKDTRDFLKDTSQQCIWYLPKPQRLCLCKITNEDVCEAVGLLEKVKNPRLSVDERLNVLEEVAELCCCPRHHRSKIYGTKIGERVARIWYEELKLTSTPSPSKKAQPVAVAVPVSPRRMFARHQVHTTESMSERLCSKLDLNTGTSGSIYMYTHEDSVFSGMIKIGYTCRSIASRLLDWGDCGHGEPTLLASISNIRHPERVELLTHFELIDVWHEMMWCKTHGRTHIEWFKTDVDEVKDIATRWNIWMHEANPYDRRGKLKEGWEKWCAWLLKKGYAINSNNMLWLHEWEVGKRKKIAEAEKAERRAEGTRRSEVKVKKEEEEENERPLRSLPSRREETSYSTRARKVKVEENRTRRV</sequence>
<evidence type="ECO:0000256" key="1">
    <source>
        <dbReference type="SAM" id="MobiDB-lite"/>
    </source>
</evidence>
<evidence type="ECO:0000313" key="4">
    <source>
        <dbReference type="Proteomes" id="UP001055219"/>
    </source>
</evidence>
<reference evidence="3" key="1">
    <citation type="journal article" date="2021" name="J Fungi (Basel)">
        <title>Genomic and Metabolomic Analyses of the Marine Fungus Emericellopsis cladophorae: Insights into Saltwater Adaptability Mechanisms and Its Biosynthetic Potential.</title>
        <authorList>
            <person name="Goncalves M.F.M."/>
            <person name="Hilario S."/>
            <person name="Van de Peer Y."/>
            <person name="Esteves A.C."/>
            <person name="Alves A."/>
        </authorList>
    </citation>
    <scope>NUCLEOTIDE SEQUENCE</scope>
    <source>
        <strain evidence="3">MUM 19.33</strain>
    </source>
</reference>
<feature type="region of interest" description="Disordered" evidence="1">
    <location>
        <begin position="313"/>
        <end position="371"/>
    </location>
</feature>
<proteinExistence type="predicted"/>
<evidence type="ECO:0000313" key="3">
    <source>
        <dbReference type="EMBL" id="KAI6778331.1"/>
    </source>
</evidence>
<dbReference type="AlphaFoldDB" id="A0A9P9XV15"/>
<dbReference type="EMBL" id="JAGIXG020000072">
    <property type="protein sequence ID" value="KAI6778331.1"/>
    <property type="molecule type" value="Genomic_DNA"/>
</dbReference>
<gene>
    <name evidence="3" type="ORF">J7T54_003338</name>
</gene>
<dbReference type="InterPro" id="IPR018306">
    <property type="entry name" value="Phage_T5_Orf172_DNA-bd"/>
</dbReference>